<evidence type="ECO:0000256" key="10">
    <source>
        <dbReference type="ARBA" id="ARBA00023002"/>
    </source>
</evidence>
<dbReference type="GO" id="GO:0020037">
    <property type="term" value="F:heme binding"/>
    <property type="evidence" value="ECO:0007669"/>
    <property type="project" value="InterPro"/>
</dbReference>
<comment type="function">
    <text evidence="2">May be involved in the metabolism of insect hormones and in the breakdown of synthetic insecticides.</text>
</comment>
<reference evidence="15" key="1">
    <citation type="submission" date="2022-05" db="EMBL/GenBank/DDBJ databases">
        <authorList>
            <person name="Okamura Y."/>
        </authorList>
    </citation>
    <scope>NUCLEOTIDE SEQUENCE</scope>
</reference>
<evidence type="ECO:0000256" key="12">
    <source>
        <dbReference type="ARBA" id="ARBA00023033"/>
    </source>
</evidence>
<keyword evidence="11 14" id="KW-0408">Iron</keyword>
<sequence>MWILFITALCCLYLYTWIRFYPGKFPVYPGGVPLLGNISLFSGGTEKEWENIKKIFKFSLENGDIVLIYFGPIPIYIITDPDDCNTVLTSCMHRSGIAKKFGKSFLGNGLLFGPGTCLSRLVLRRKRESQDKEQNQKSDTKFKPFLDRLLESSDTLSTQDLRDEINTTILAGFETTSATLCHCLLLLGTHNNIQEKCYQEINEVFGDSERDVTKDDLPRLKYIEMVLKETMRLCPVVPYTTRIITEDVQLIQENAVLRKGHLCFVALYGVMHHPTWGPDVEQFVPERWLDSSDLNPNAFGAFGYGRRNCVGRVYAMMSMKVAMVHILRAYRVSGEYHRMRIKNMGINKPVDGHHITLYNR</sequence>
<evidence type="ECO:0000256" key="9">
    <source>
        <dbReference type="ARBA" id="ARBA00022848"/>
    </source>
</evidence>
<dbReference type="InterPro" id="IPR001128">
    <property type="entry name" value="Cyt_P450"/>
</dbReference>
<dbReference type="Gene3D" id="1.10.630.10">
    <property type="entry name" value="Cytochrome P450"/>
    <property type="match status" value="2"/>
</dbReference>
<dbReference type="PROSITE" id="PS00086">
    <property type="entry name" value="CYTOCHROME_P450"/>
    <property type="match status" value="1"/>
</dbReference>
<protein>
    <recommendedName>
        <fullName evidence="17">Cytochrome P450</fullName>
    </recommendedName>
</protein>
<keyword evidence="6 14" id="KW-0349">Heme</keyword>
<comment type="subcellular location">
    <subcellularLocation>
        <location evidence="4">Endoplasmic reticulum membrane</location>
        <topology evidence="4">Peripheral membrane protein</topology>
    </subcellularLocation>
    <subcellularLocation>
        <location evidence="3">Microsome membrane</location>
        <topology evidence="3">Peripheral membrane protein</topology>
    </subcellularLocation>
</comment>
<keyword evidence="7 14" id="KW-0479">Metal-binding</keyword>
<evidence type="ECO:0000256" key="7">
    <source>
        <dbReference type="ARBA" id="ARBA00022723"/>
    </source>
</evidence>
<evidence type="ECO:0000313" key="15">
    <source>
        <dbReference type="EMBL" id="CAH4036928.1"/>
    </source>
</evidence>
<proteinExistence type="inferred from homology"/>
<dbReference type="GO" id="GO:0016705">
    <property type="term" value="F:oxidoreductase activity, acting on paired donors, with incorporation or reduction of molecular oxygen"/>
    <property type="evidence" value="ECO:0007669"/>
    <property type="project" value="InterPro"/>
</dbReference>
<dbReference type="GO" id="GO:0005506">
    <property type="term" value="F:iron ion binding"/>
    <property type="evidence" value="ECO:0007669"/>
    <property type="project" value="InterPro"/>
</dbReference>
<dbReference type="Proteomes" id="UP001152562">
    <property type="component" value="Unassembled WGS sequence"/>
</dbReference>
<evidence type="ECO:0000256" key="11">
    <source>
        <dbReference type="ARBA" id="ARBA00023004"/>
    </source>
</evidence>
<dbReference type="PANTHER" id="PTHR24291">
    <property type="entry name" value="CYTOCHROME P450 FAMILY 4"/>
    <property type="match status" value="1"/>
</dbReference>
<gene>
    <name evidence="15" type="ORF">PIBRA_LOCUS12668</name>
</gene>
<keyword evidence="9" id="KW-0492">Microsome</keyword>
<evidence type="ECO:0000256" key="1">
    <source>
        <dbReference type="ARBA" id="ARBA00001971"/>
    </source>
</evidence>
<dbReference type="InterPro" id="IPR036396">
    <property type="entry name" value="Cyt_P450_sf"/>
</dbReference>
<name>A0A9P0TVJ1_PIEBR</name>
<keyword evidence="10 14" id="KW-0560">Oxidoreductase</keyword>
<dbReference type="EMBL" id="CALOZG010000085">
    <property type="protein sequence ID" value="CAH4036928.1"/>
    <property type="molecule type" value="Genomic_DNA"/>
</dbReference>
<comment type="similarity">
    <text evidence="5 14">Belongs to the cytochrome P450 family.</text>
</comment>
<keyword evidence="12 14" id="KW-0503">Monooxygenase</keyword>
<organism evidence="15 16">
    <name type="scientific">Pieris brassicae</name>
    <name type="common">White butterfly</name>
    <name type="synonym">Large white butterfly</name>
    <dbReference type="NCBI Taxonomy" id="7116"/>
    <lineage>
        <taxon>Eukaryota</taxon>
        <taxon>Metazoa</taxon>
        <taxon>Ecdysozoa</taxon>
        <taxon>Arthropoda</taxon>
        <taxon>Hexapoda</taxon>
        <taxon>Insecta</taxon>
        <taxon>Pterygota</taxon>
        <taxon>Neoptera</taxon>
        <taxon>Endopterygota</taxon>
        <taxon>Lepidoptera</taxon>
        <taxon>Glossata</taxon>
        <taxon>Ditrysia</taxon>
        <taxon>Papilionoidea</taxon>
        <taxon>Pieridae</taxon>
        <taxon>Pierinae</taxon>
        <taxon>Pieris</taxon>
    </lineage>
</organism>
<evidence type="ECO:0000256" key="5">
    <source>
        <dbReference type="ARBA" id="ARBA00010617"/>
    </source>
</evidence>
<evidence type="ECO:0008006" key="17">
    <source>
        <dbReference type="Google" id="ProtNLM"/>
    </source>
</evidence>
<dbReference type="InterPro" id="IPR050196">
    <property type="entry name" value="Cytochrome_P450_Monoox"/>
</dbReference>
<dbReference type="SUPFAM" id="SSF48264">
    <property type="entry name" value="Cytochrome P450"/>
    <property type="match status" value="1"/>
</dbReference>
<evidence type="ECO:0000313" key="16">
    <source>
        <dbReference type="Proteomes" id="UP001152562"/>
    </source>
</evidence>
<comment type="caution">
    <text evidence="15">The sequence shown here is derived from an EMBL/GenBank/DDBJ whole genome shotgun (WGS) entry which is preliminary data.</text>
</comment>
<dbReference type="GO" id="GO:0005789">
    <property type="term" value="C:endoplasmic reticulum membrane"/>
    <property type="evidence" value="ECO:0007669"/>
    <property type="project" value="UniProtKB-SubCell"/>
</dbReference>
<keyword evidence="8" id="KW-0256">Endoplasmic reticulum</keyword>
<keyword evidence="16" id="KW-1185">Reference proteome</keyword>
<keyword evidence="13" id="KW-0472">Membrane</keyword>
<evidence type="ECO:0000256" key="2">
    <source>
        <dbReference type="ARBA" id="ARBA00003690"/>
    </source>
</evidence>
<evidence type="ECO:0000256" key="8">
    <source>
        <dbReference type="ARBA" id="ARBA00022824"/>
    </source>
</evidence>
<dbReference type="Pfam" id="PF00067">
    <property type="entry name" value="p450"/>
    <property type="match status" value="1"/>
</dbReference>
<accession>A0A9P0TVJ1</accession>
<evidence type="ECO:0000256" key="3">
    <source>
        <dbReference type="ARBA" id="ARBA00004174"/>
    </source>
</evidence>
<dbReference type="PANTHER" id="PTHR24291:SF189">
    <property type="entry name" value="CYTOCHROME P450 4C3-RELATED"/>
    <property type="match status" value="1"/>
</dbReference>
<dbReference type="GO" id="GO:0004497">
    <property type="term" value="F:monooxygenase activity"/>
    <property type="evidence" value="ECO:0007669"/>
    <property type="project" value="UniProtKB-KW"/>
</dbReference>
<evidence type="ECO:0000256" key="6">
    <source>
        <dbReference type="ARBA" id="ARBA00022617"/>
    </source>
</evidence>
<evidence type="ECO:0000256" key="4">
    <source>
        <dbReference type="ARBA" id="ARBA00004406"/>
    </source>
</evidence>
<dbReference type="InterPro" id="IPR017972">
    <property type="entry name" value="Cyt_P450_CS"/>
</dbReference>
<evidence type="ECO:0000256" key="14">
    <source>
        <dbReference type="RuleBase" id="RU000461"/>
    </source>
</evidence>
<evidence type="ECO:0000256" key="13">
    <source>
        <dbReference type="ARBA" id="ARBA00023136"/>
    </source>
</evidence>
<dbReference type="AlphaFoldDB" id="A0A9P0TVJ1"/>
<dbReference type="PRINTS" id="PR00385">
    <property type="entry name" value="P450"/>
</dbReference>
<comment type="cofactor">
    <cofactor evidence="1">
        <name>heme</name>
        <dbReference type="ChEBI" id="CHEBI:30413"/>
    </cofactor>
</comment>